<evidence type="ECO:0000256" key="1">
    <source>
        <dbReference type="SAM" id="MobiDB-lite"/>
    </source>
</evidence>
<feature type="compositionally biased region" description="Low complexity" evidence="1">
    <location>
        <begin position="134"/>
        <end position="145"/>
    </location>
</feature>
<dbReference type="AlphaFoldDB" id="A0A6J4H6J1"/>
<evidence type="ECO:0000313" key="2">
    <source>
        <dbReference type="EMBL" id="CAA9213761.1"/>
    </source>
</evidence>
<feature type="non-terminal residue" evidence="2">
    <location>
        <position position="221"/>
    </location>
</feature>
<feature type="non-terminal residue" evidence="2">
    <location>
        <position position="1"/>
    </location>
</feature>
<accession>A0A6J4H6J1</accession>
<proteinExistence type="predicted"/>
<reference evidence="2" key="1">
    <citation type="submission" date="2020-02" db="EMBL/GenBank/DDBJ databases">
        <authorList>
            <person name="Meier V. D."/>
        </authorList>
    </citation>
    <scope>NUCLEOTIDE SEQUENCE</scope>
    <source>
        <strain evidence="2">AVDCRST_MAG52</strain>
    </source>
</reference>
<organism evidence="2">
    <name type="scientific">uncultured Blastococcus sp</name>
    <dbReference type="NCBI Taxonomy" id="217144"/>
    <lineage>
        <taxon>Bacteria</taxon>
        <taxon>Bacillati</taxon>
        <taxon>Actinomycetota</taxon>
        <taxon>Actinomycetes</taxon>
        <taxon>Geodermatophilales</taxon>
        <taxon>Geodermatophilaceae</taxon>
        <taxon>Blastococcus</taxon>
        <taxon>environmental samples</taxon>
    </lineage>
</organism>
<feature type="compositionally biased region" description="Basic residues" evidence="1">
    <location>
        <begin position="16"/>
        <end position="40"/>
    </location>
</feature>
<feature type="region of interest" description="Disordered" evidence="1">
    <location>
        <begin position="1"/>
        <end position="221"/>
    </location>
</feature>
<name>A0A6J4H6J1_9ACTN</name>
<feature type="compositionally biased region" description="Basic residues" evidence="1">
    <location>
        <begin position="62"/>
        <end position="105"/>
    </location>
</feature>
<feature type="compositionally biased region" description="Basic and acidic residues" evidence="1">
    <location>
        <begin position="1"/>
        <end position="12"/>
    </location>
</feature>
<protein>
    <submittedName>
        <fullName evidence="2">GCN5-related N-acetyltransferase</fullName>
    </submittedName>
</protein>
<dbReference type="GO" id="GO:0016740">
    <property type="term" value="F:transferase activity"/>
    <property type="evidence" value="ECO:0007669"/>
    <property type="project" value="UniProtKB-KW"/>
</dbReference>
<gene>
    <name evidence="2" type="ORF">AVDCRST_MAG52-241</name>
</gene>
<feature type="compositionally biased region" description="Basic and acidic residues" evidence="1">
    <location>
        <begin position="118"/>
        <end position="132"/>
    </location>
</feature>
<keyword evidence="2" id="KW-0808">Transferase</keyword>
<sequence>DPGPDHPADRLPGRGGPRRPAGRAARRPPHRGHAHRRPRRLPLDPLGAARRRTDATADPPARARRRPPRGGHRHRLGDRGRRRGRRLGAAARRRGHRSPAVRRPGRPGERAPLPLRAPDQRRPGHRGADHRRAAGGAALVAAPPRRAAELPTAGARGRRPRPGPGPLRHRRHPRRDRGLRLGQRAFPARLRLRGHRRAAHDGRRAAGLGPGAATSATISRL</sequence>
<feature type="compositionally biased region" description="Basic residues" evidence="1">
    <location>
        <begin position="156"/>
        <end position="177"/>
    </location>
</feature>
<dbReference type="EMBL" id="CADCTN010000011">
    <property type="protein sequence ID" value="CAA9213761.1"/>
    <property type="molecule type" value="Genomic_DNA"/>
</dbReference>